<keyword evidence="8" id="KW-1185">Reference proteome</keyword>
<evidence type="ECO:0000256" key="1">
    <source>
        <dbReference type="ARBA" id="ARBA00004613"/>
    </source>
</evidence>
<sequence>MLLALAARGPREVESARDRHRDDMGLICPPCHQIHCTTWNPADLRCEGGVTTGVCGCCPVCARTAGQTCGGDLAYLGKCDRGLTCLPPAPSTGPPLPRFPLQREEPGICTKVQYRPEHHMHSTVSSKDRAKRLLSTVVKANYSPNLFDEKEEGVRCKFGSSLEFHKRQKDSEYNLAEARSPKDNELCGSPCHG</sequence>
<keyword evidence="2" id="KW-0964">Secreted</keyword>
<dbReference type="GO" id="GO:0005520">
    <property type="term" value="F:insulin-like growth factor binding"/>
    <property type="evidence" value="ECO:0007669"/>
    <property type="project" value="InterPro"/>
</dbReference>
<dbReference type="STRING" id="400727.A0A2T7NDH4"/>
<dbReference type="OrthoDB" id="5976811at2759"/>
<dbReference type="AlphaFoldDB" id="A0A2T7NDH4"/>
<dbReference type="GO" id="GO:0009966">
    <property type="term" value="P:regulation of signal transduction"/>
    <property type="evidence" value="ECO:0007669"/>
    <property type="project" value="TreeGrafter"/>
</dbReference>
<dbReference type="Gene3D" id="4.10.40.20">
    <property type="match status" value="1"/>
</dbReference>
<dbReference type="SMART" id="SM00121">
    <property type="entry name" value="IB"/>
    <property type="match status" value="1"/>
</dbReference>
<evidence type="ECO:0000256" key="3">
    <source>
        <dbReference type="ARBA" id="ARBA00022729"/>
    </source>
</evidence>
<dbReference type="Proteomes" id="UP000245119">
    <property type="component" value="Linkage Group LG13"/>
</dbReference>
<dbReference type="InterPro" id="IPR000867">
    <property type="entry name" value="IGFBP-like"/>
</dbReference>
<dbReference type="GO" id="GO:0005576">
    <property type="term" value="C:extracellular region"/>
    <property type="evidence" value="ECO:0007669"/>
    <property type="project" value="UniProtKB-SubCell"/>
</dbReference>
<keyword evidence="4" id="KW-1015">Disulfide bond</keyword>
<dbReference type="EMBL" id="PZQS01000013">
    <property type="protein sequence ID" value="PVD19219.1"/>
    <property type="molecule type" value="Genomic_DNA"/>
</dbReference>
<dbReference type="PROSITE" id="PS51323">
    <property type="entry name" value="IGFBP_N_2"/>
    <property type="match status" value="1"/>
</dbReference>
<evidence type="ECO:0000256" key="4">
    <source>
        <dbReference type="ARBA" id="ARBA00023157"/>
    </source>
</evidence>
<evidence type="ECO:0000256" key="5">
    <source>
        <dbReference type="SAM" id="MobiDB-lite"/>
    </source>
</evidence>
<proteinExistence type="predicted"/>
<dbReference type="InterPro" id="IPR009030">
    <property type="entry name" value="Growth_fac_rcpt_cys_sf"/>
</dbReference>
<comment type="subcellular location">
    <subcellularLocation>
        <location evidence="1">Secreted</location>
    </subcellularLocation>
</comment>
<protein>
    <recommendedName>
        <fullName evidence="6">IGFBP N-terminal domain-containing protein</fullName>
    </recommendedName>
</protein>
<evidence type="ECO:0000256" key="2">
    <source>
        <dbReference type="ARBA" id="ARBA00022525"/>
    </source>
</evidence>
<dbReference type="Pfam" id="PF00219">
    <property type="entry name" value="IGFBP"/>
    <property type="match status" value="1"/>
</dbReference>
<dbReference type="InterPro" id="IPR011390">
    <property type="entry name" value="IGFBP_rP_mac25"/>
</dbReference>
<dbReference type="PANTHER" id="PTHR14186:SF20">
    <property type="entry name" value="CYSTEINE-RICH MOTOR NEURON 1 PROTEIN-LIKE"/>
    <property type="match status" value="1"/>
</dbReference>
<feature type="domain" description="IGFBP N-terminal" evidence="6">
    <location>
        <begin position="24"/>
        <end position="112"/>
    </location>
</feature>
<evidence type="ECO:0000313" key="8">
    <source>
        <dbReference type="Proteomes" id="UP000245119"/>
    </source>
</evidence>
<dbReference type="SUPFAM" id="SSF57184">
    <property type="entry name" value="Growth factor receptor domain"/>
    <property type="match status" value="1"/>
</dbReference>
<dbReference type="GO" id="GO:0001558">
    <property type="term" value="P:regulation of cell growth"/>
    <property type="evidence" value="ECO:0007669"/>
    <property type="project" value="InterPro"/>
</dbReference>
<gene>
    <name evidence="7" type="ORF">C0Q70_19704</name>
</gene>
<dbReference type="PANTHER" id="PTHR14186">
    <property type="entry name" value="INSULIN-LIKE GROWTH FACTOR BINDING PROTEIN-RELATED"/>
    <property type="match status" value="1"/>
</dbReference>
<accession>A0A2T7NDH4</accession>
<feature type="region of interest" description="Disordered" evidence="5">
    <location>
        <begin position="173"/>
        <end position="193"/>
    </location>
</feature>
<keyword evidence="3" id="KW-0732">Signal</keyword>
<name>A0A2T7NDH4_POMCA</name>
<evidence type="ECO:0000259" key="6">
    <source>
        <dbReference type="PROSITE" id="PS51323"/>
    </source>
</evidence>
<reference evidence="7 8" key="1">
    <citation type="submission" date="2018-04" db="EMBL/GenBank/DDBJ databases">
        <title>The genome of golden apple snail Pomacea canaliculata provides insight into stress tolerance and invasive adaptation.</title>
        <authorList>
            <person name="Liu C."/>
            <person name="Liu B."/>
            <person name="Ren Y."/>
            <person name="Zhang Y."/>
            <person name="Wang H."/>
            <person name="Li S."/>
            <person name="Jiang F."/>
            <person name="Yin L."/>
            <person name="Zhang G."/>
            <person name="Qian W."/>
            <person name="Fan W."/>
        </authorList>
    </citation>
    <scope>NUCLEOTIDE SEQUENCE [LARGE SCALE GENOMIC DNA]</scope>
    <source>
        <strain evidence="7">SZHN2017</strain>
        <tissue evidence="7">Muscle</tissue>
    </source>
</reference>
<evidence type="ECO:0000313" key="7">
    <source>
        <dbReference type="EMBL" id="PVD19219.1"/>
    </source>
</evidence>
<comment type="caution">
    <text evidence="7">The sequence shown here is derived from an EMBL/GenBank/DDBJ whole genome shotgun (WGS) entry which is preliminary data.</text>
</comment>
<organism evidence="7 8">
    <name type="scientific">Pomacea canaliculata</name>
    <name type="common">Golden apple snail</name>
    <dbReference type="NCBI Taxonomy" id="400727"/>
    <lineage>
        <taxon>Eukaryota</taxon>
        <taxon>Metazoa</taxon>
        <taxon>Spiralia</taxon>
        <taxon>Lophotrochozoa</taxon>
        <taxon>Mollusca</taxon>
        <taxon>Gastropoda</taxon>
        <taxon>Caenogastropoda</taxon>
        <taxon>Architaenioglossa</taxon>
        <taxon>Ampullarioidea</taxon>
        <taxon>Ampullariidae</taxon>
        <taxon>Pomacea</taxon>
    </lineage>
</organism>